<gene>
    <name evidence="2" type="primary">vasI</name>
    <name evidence="2" type="ORF">RKA07_12480</name>
</gene>
<dbReference type="Pfam" id="PF11319">
    <property type="entry name" value="VasI"/>
    <property type="match status" value="1"/>
</dbReference>
<keyword evidence="1" id="KW-0732">Signal</keyword>
<dbReference type="Proteomes" id="UP001267407">
    <property type="component" value="Unassembled WGS sequence"/>
</dbReference>
<sequence>MKHPNAPTRSSLRPLPLGAVALGLLCFGAASLADVPTQAQADLLEDARGCTSETQRLERLACFDEVFGTPLAEADAATGPNAGVRRMVGSLRWQEAYAQQSAEPSSGSLSYRNTGQTAGLLVTVPALGAKPPRPLLALQCHNNITELTLMLPEPLDAERVNLGLGTTDAAGQGAWRVRDNGYVLSIGRGLPAIRAVKVIEHKTDIRVYSENSRIDGLLFDLTGFETAIRPLRESCGW</sequence>
<reference evidence="2" key="1">
    <citation type="submission" date="2023-09" db="EMBL/GenBank/DDBJ databases">
        <title>Marinobacter sediminicola sp. nov. and Marinobacter maritimum sp. nov., isolated from marine sediment.</title>
        <authorList>
            <person name="An J."/>
        </authorList>
    </citation>
    <scope>NUCLEOTIDE SEQUENCE</scope>
    <source>
        <strain evidence="2">F60267</strain>
    </source>
</reference>
<dbReference type="RefSeq" id="WP_310966446.1">
    <property type="nucleotide sequence ID" value="NZ_JAVMBO010000017.1"/>
</dbReference>
<keyword evidence="3" id="KW-1185">Reference proteome</keyword>
<dbReference type="EMBL" id="JAVMBO010000017">
    <property type="protein sequence ID" value="MDS1310908.1"/>
    <property type="molecule type" value="Genomic_DNA"/>
</dbReference>
<feature type="signal peptide" evidence="1">
    <location>
        <begin position="1"/>
        <end position="32"/>
    </location>
</feature>
<feature type="chain" id="PRO_5045803654" evidence="1">
    <location>
        <begin position="33"/>
        <end position="237"/>
    </location>
</feature>
<accession>A0ABU2HIL4</accession>
<evidence type="ECO:0000313" key="3">
    <source>
        <dbReference type="Proteomes" id="UP001267407"/>
    </source>
</evidence>
<organism evidence="2 3">
    <name type="scientific">Marinobacter xiaoshiensis</name>
    <dbReference type="NCBI Taxonomy" id="3073652"/>
    <lineage>
        <taxon>Bacteria</taxon>
        <taxon>Pseudomonadati</taxon>
        <taxon>Pseudomonadota</taxon>
        <taxon>Gammaproteobacteria</taxon>
        <taxon>Pseudomonadales</taxon>
        <taxon>Marinobacteraceae</taxon>
        <taxon>Marinobacter</taxon>
    </lineage>
</organism>
<evidence type="ECO:0000313" key="2">
    <source>
        <dbReference type="EMBL" id="MDS1310908.1"/>
    </source>
</evidence>
<evidence type="ECO:0000256" key="1">
    <source>
        <dbReference type="SAM" id="SignalP"/>
    </source>
</evidence>
<name>A0ABU2HIL4_9GAMM</name>
<proteinExistence type="predicted"/>
<comment type="caution">
    <text evidence="2">The sequence shown here is derived from an EMBL/GenBank/DDBJ whole genome shotgun (WGS) entry which is preliminary data.</text>
</comment>
<protein>
    <submittedName>
        <fullName evidence="2">Type VI secretion system-associated protein VasI</fullName>
    </submittedName>
</protein>
<dbReference type="InterPro" id="IPR017738">
    <property type="entry name" value="T6SS-assoc_VCA0118"/>
</dbReference>
<dbReference type="NCBIfam" id="TIGR03360">
    <property type="entry name" value="VI_minor_1"/>
    <property type="match status" value="1"/>
</dbReference>